<protein>
    <submittedName>
        <fullName evidence="1">Uncharacterized protein</fullName>
    </submittedName>
</protein>
<proteinExistence type="predicted"/>
<comment type="caution">
    <text evidence="1">The sequence shown here is derived from an EMBL/GenBank/DDBJ whole genome shotgun (WGS) entry which is preliminary data.</text>
</comment>
<dbReference type="Pfam" id="PF03237">
    <property type="entry name" value="Terminase_6N"/>
    <property type="match status" value="1"/>
</dbReference>
<organism evidence="1 2">
    <name type="scientific">Thalassobaculum litoreum DSM 18839</name>
    <dbReference type="NCBI Taxonomy" id="1123362"/>
    <lineage>
        <taxon>Bacteria</taxon>
        <taxon>Pseudomonadati</taxon>
        <taxon>Pseudomonadota</taxon>
        <taxon>Alphaproteobacteria</taxon>
        <taxon>Rhodospirillales</taxon>
        <taxon>Thalassobaculaceae</taxon>
        <taxon>Thalassobaculum</taxon>
    </lineage>
</organism>
<dbReference type="AlphaFoldDB" id="A0A8G2F3K7"/>
<dbReference type="Gene3D" id="3.40.50.300">
    <property type="entry name" value="P-loop containing nucleotide triphosphate hydrolases"/>
    <property type="match status" value="1"/>
</dbReference>
<accession>A0A8G2F3K7</accession>
<dbReference type="InterPro" id="IPR027417">
    <property type="entry name" value="P-loop_NTPase"/>
</dbReference>
<dbReference type="RefSeq" id="WP_245701984.1">
    <property type="nucleotide sequence ID" value="NZ_FNBW01000008.1"/>
</dbReference>
<evidence type="ECO:0000313" key="2">
    <source>
        <dbReference type="Proteomes" id="UP000198615"/>
    </source>
</evidence>
<keyword evidence="2" id="KW-1185">Reference proteome</keyword>
<gene>
    <name evidence="1" type="ORF">SAMN05660686_02738</name>
</gene>
<name>A0A8G2F3K7_9PROT</name>
<reference evidence="1 2" key="1">
    <citation type="submission" date="2016-10" db="EMBL/GenBank/DDBJ databases">
        <authorList>
            <person name="Varghese N."/>
            <person name="Submissions S."/>
        </authorList>
    </citation>
    <scope>NUCLEOTIDE SEQUENCE [LARGE SCALE GENOMIC DNA]</scope>
    <source>
        <strain evidence="1 2">DSM 18839</strain>
    </source>
</reference>
<sequence length="119" mass="12835">MVEGESGLLACCPPWARPLYEPSKRRVTWPNGAMATCFSADDPDQLRGPQFDAAWADEIAKWRYEAAWTWNAAYPETPMPAEVAAVVGAVISPVFDIVVAVRDAVVGRISQSLGGASQP</sequence>
<dbReference type="EMBL" id="FNBW01000008">
    <property type="protein sequence ID" value="SDF92420.1"/>
    <property type="molecule type" value="Genomic_DNA"/>
</dbReference>
<dbReference type="Proteomes" id="UP000198615">
    <property type="component" value="Unassembled WGS sequence"/>
</dbReference>
<evidence type="ECO:0000313" key="1">
    <source>
        <dbReference type="EMBL" id="SDF92420.1"/>
    </source>
</evidence>